<feature type="domain" description="HNH nuclease" evidence="2">
    <location>
        <begin position="222"/>
        <end position="273"/>
    </location>
</feature>
<name>A0ABT7SHS1_9CELL</name>
<feature type="compositionally biased region" description="Basic residues" evidence="1">
    <location>
        <begin position="358"/>
        <end position="381"/>
    </location>
</feature>
<organism evidence="3 4">
    <name type="scientific">Cellulomonas alba</name>
    <dbReference type="NCBI Taxonomy" id="3053467"/>
    <lineage>
        <taxon>Bacteria</taxon>
        <taxon>Bacillati</taxon>
        <taxon>Actinomycetota</taxon>
        <taxon>Actinomycetes</taxon>
        <taxon>Micrococcales</taxon>
        <taxon>Cellulomonadaceae</taxon>
        <taxon>Cellulomonas</taxon>
    </lineage>
</organism>
<dbReference type="Gene3D" id="1.10.30.50">
    <property type="match status" value="1"/>
</dbReference>
<dbReference type="InterPro" id="IPR003615">
    <property type="entry name" value="HNH_nuc"/>
</dbReference>
<dbReference type="GO" id="GO:0016787">
    <property type="term" value="F:hydrolase activity"/>
    <property type="evidence" value="ECO:0007669"/>
    <property type="project" value="UniProtKB-KW"/>
</dbReference>
<dbReference type="EC" id="3.1.-.-" evidence="3"/>
<dbReference type="EMBL" id="JAUCGQ010000001">
    <property type="protein sequence ID" value="MDM7855730.1"/>
    <property type="molecule type" value="Genomic_DNA"/>
</dbReference>
<reference evidence="3 4" key="1">
    <citation type="submission" date="2023-06" db="EMBL/GenBank/DDBJ databases">
        <title>Cellulomonas sp. MW4 Whole genome sequence.</title>
        <authorList>
            <person name="Park S."/>
        </authorList>
    </citation>
    <scope>NUCLEOTIDE SEQUENCE [LARGE SCALE GENOMIC DNA]</scope>
    <source>
        <strain evidence="3 4">MW4</strain>
    </source>
</reference>
<sequence>MPHTFAALETGHLSEHRALLLVRETACLPVEVRAEVDRLVCGDVSALAGIGTKRLVALARSHAARLDPASLAARARRAETERSVTLRPAPDTMTYLTALLPVAQGVAVLAALRRAADSARAAGDPRSRGQVMADTLVERVTGQRAADSVPVTVNLVMSDAALLGAAHDGAVVDGHGSVPAQVARNLVAHGLDAGAAWLRRLYAGPAGDLLATTSSARFHAPGLAALLRVRDQGLCRTPYCDAPARELDHVVPAADGGATDLENAQGLCVACNRAKQARGWRQRPDPATRDGVGRHTVLTTTPTGHTYRSTAPPPPSPLEHPSRPSGPRADDGSSPGAPFTGGVLGSDGFGAASPRRPQAVRRRSAGSSVHRARSRRREAVRRRAFAEMVAGPSPVDATFQALVDGHRGADAQV</sequence>
<evidence type="ECO:0000313" key="3">
    <source>
        <dbReference type="EMBL" id="MDM7855730.1"/>
    </source>
</evidence>
<evidence type="ECO:0000259" key="2">
    <source>
        <dbReference type="SMART" id="SM00507"/>
    </source>
</evidence>
<keyword evidence="3" id="KW-0540">Nuclease</keyword>
<comment type="caution">
    <text evidence="3">The sequence shown here is derived from an EMBL/GenBank/DDBJ whole genome shotgun (WGS) entry which is preliminary data.</text>
</comment>
<evidence type="ECO:0000313" key="4">
    <source>
        <dbReference type="Proteomes" id="UP001529338"/>
    </source>
</evidence>
<feature type="compositionally biased region" description="Low complexity" evidence="1">
    <location>
        <begin position="296"/>
        <end position="310"/>
    </location>
</feature>
<gene>
    <name evidence="3" type="ORF">QRT04_12390</name>
</gene>
<keyword evidence="3" id="KW-0378">Hydrolase</keyword>
<dbReference type="SMART" id="SM00507">
    <property type="entry name" value="HNHc"/>
    <property type="match status" value="1"/>
</dbReference>
<dbReference type="CDD" id="cd00085">
    <property type="entry name" value="HNHc"/>
    <property type="match status" value="1"/>
</dbReference>
<dbReference type="GO" id="GO:0004519">
    <property type="term" value="F:endonuclease activity"/>
    <property type="evidence" value="ECO:0007669"/>
    <property type="project" value="UniProtKB-KW"/>
</dbReference>
<accession>A0ABT7SHS1</accession>
<proteinExistence type="predicted"/>
<evidence type="ECO:0000256" key="1">
    <source>
        <dbReference type="SAM" id="MobiDB-lite"/>
    </source>
</evidence>
<feature type="compositionally biased region" description="Basic and acidic residues" evidence="1">
    <location>
        <begin position="282"/>
        <end position="293"/>
    </location>
</feature>
<protein>
    <submittedName>
        <fullName evidence="3">HNH endonuclease signature motif containing protein</fullName>
        <ecNumber evidence="3">3.1.-.-</ecNumber>
    </submittedName>
</protein>
<dbReference type="InterPro" id="IPR002711">
    <property type="entry name" value="HNH"/>
</dbReference>
<dbReference type="Proteomes" id="UP001529338">
    <property type="component" value="Unassembled WGS sequence"/>
</dbReference>
<feature type="region of interest" description="Disordered" evidence="1">
    <location>
        <begin position="275"/>
        <end position="381"/>
    </location>
</feature>
<keyword evidence="3" id="KW-0255">Endonuclease</keyword>
<dbReference type="RefSeq" id="WP_289455591.1">
    <property type="nucleotide sequence ID" value="NZ_JAUCGQ010000001.1"/>
</dbReference>
<keyword evidence="4" id="KW-1185">Reference proteome</keyword>
<dbReference type="Pfam" id="PF01844">
    <property type="entry name" value="HNH"/>
    <property type="match status" value="1"/>
</dbReference>